<comment type="caution">
    <text evidence="1">The sequence shown here is derived from an EMBL/GenBank/DDBJ whole genome shotgun (WGS) entry which is preliminary data.</text>
</comment>
<keyword evidence="2" id="KW-1185">Reference proteome</keyword>
<dbReference type="RefSeq" id="WP_136395905.1">
    <property type="nucleotide sequence ID" value="NZ_SSND01000006.1"/>
</dbReference>
<proteinExistence type="predicted"/>
<evidence type="ECO:0000313" key="2">
    <source>
        <dbReference type="Proteomes" id="UP000309450"/>
    </source>
</evidence>
<dbReference type="AlphaFoldDB" id="A0A4S3MIS7"/>
<dbReference type="Proteomes" id="UP000309450">
    <property type="component" value="Unassembled WGS sequence"/>
</dbReference>
<sequence length="67" mass="7790">MFERWKKRREAERMARYITHPRDARRMDGDVPSYWGQVGRILLFDALVLAGLVHALMRLGVVPPLNG</sequence>
<organism evidence="1 2">
    <name type="scientific">Aliigemmobacter aestuarii</name>
    <dbReference type="NCBI Taxonomy" id="1445661"/>
    <lineage>
        <taxon>Bacteria</taxon>
        <taxon>Pseudomonadati</taxon>
        <taxon>Pseudomonadota</taxon>
        <taxon>Alphaproteobacteria</taxon>
        <taxon>Rhodobacterales</taxon>
        <taxon>Paracoccaceae</taxon>
        <taxon>Aliigemmobacter</taxon>
    </lineage>
</organism>
<evidence type="ECO:0000313" key="1">
    <source>
        <dbReference type="EMBL" id="THD81192.1"/>
    </source>
</evidence>
<reference evidence="1 2" key="1">
    <citation type="submission" date="2019-04" db="EMBL/GenBank/DDBJ databases">
        <title>Draft genome sequence of Gemmobacter aestuarii sp. nov.</title>
        <authorList>
            <person name="Hameed A."/>
            <person name="Lin S.-Y."/>
            <person name="Shahina M."/>
            <person name="Lai W.-A."/>
            <person name="Young C.-C."/>
        </authorList>
    </citation>
    <scope>NUCLEOTIDE SEQUENCE [LARGE SCALE GENOMIC DNA]</scope>
    <source>
        <strain evidence="1 2">CC-PW-75</strain>
    </source>
</reference>
<accession>A0A4S3MIS7</accession>
<name>A0A4S3MIS7_9RHOB</name>
<gene>
    <name evidence="1" type="ORF">E7811_17135</name>
</gene>
<protein>
    <submittedName>
        <fullName evidence="1">Uncharacterized protein</fullName>
    </submittedName>
</protein>
<dbReference type="EMBL" id="SSND01000006">
    <property type="protein sequence ID" value="THD81192.1"/>
    <property type="molecule type" value="Genomic_DNA"/>
</dbReference>